<protein>
    <submittedName>
        <fullName evidence="2">Uncharacterized protein</fullName>
    </submittedName>
</protein>
<reference evidence="2 3" key="1">
    <citation type="submission" date="2019-09" db="EMBL/GenBank/DDBJ databases">
        <authorList>
            <person name="Ou C."/>
        </authorList>
    </citation>
    <scope>NUCLEOTIDE SEQUENCE [LARGE SCALE GENOMIC DNA]</scope>
    <source>
        <strain evidence="2">S2</strain>
        <tissue evidence="2">Leaf</tissue>
    </source>
</reference>
<gene>
    <name evidence="2" type="ORF">D8674_042040</name>
</gene>
<reference evidence="2 3" key="2">
    <citation type="submission" date="2019-11" db="EMBL/GenBank/DDBJ databases">
        <title>A de novo genome assembly of a pear dwarfing rootstock.</title>
        <authorList>
            <person name="Wang F."/>
            <person name="Wang J."/>
            <person name="Li S."/>
            <person name="Zhang Y."/>
            <person name="Fang M."/>
            <person name="Ma L."/>
            <person name="Zhao Y."/>
            <person name="Jiang S."/>
        </authorList>
    </citation>
    <scope>NUCLEOTIDE SEQUENCE [LARGE SCALE GENOMIC DNA]</scope>
    <source>
        <strain evidence="2">S2</strain>
        <tissue evidence="2">Leaf</tissue>
    </source>
</reference>
<organism evidence="2 3">
    <name type="scientific">Pyrus ussuriensis x Pyrus communis</name>
    <dbReference type="NCBI Taxonomy" id="2448454"/>
    <lineage>
        <taxon>Eukaryota</taxon>
        <taxon>Viridiplantae</taxon>
        <taxon>Streptophyta</taxon>
        <taxon>Embryophyta</taxon>
        <taxon>Tracheophyta</taxon>
        <taxon>Spermatophyta</taxon>
        <taxon>Magnoliopsida</taxon>
        <taxon>eudicotyledons</taxon>
        <taxon>Gunneridae</taxon>
        <taxon>Pentapetalae</taxon>
        <taxon>rosids</taxon>
        <taxon>fabids</taxon>
        <taxon>Rosales</taxon>
        <taxon>Rosaceae</taxon>
        <taxon>Amygdaloideae</taxon>
        <taxon>Maleae</taxon>
        <taxon>Pyrus</taxon>
    </lineage>
</organism>
<evidence type="ECO:0000256" key="1">
    <source>
        <dbReference type="SAM" id="MobiDB-lite"/>
    </source>
</evidence>
<proteinExistence type="predicted"/>
<evidence type="ECO:0000313" key="2">
    <source>
        <dbReference type="EMBL" id="KAB2621163.1"/>
    </source>
</evidence>
<name>A0A5N5H399_9ROSA</name>
<comment type="caution">
    <text evidence="2">The sequence shown here is derived from an EMBL/GenBank/DDBJ whole genome shotgun (WGS) entry which is preliminary data.</text>
</comment>
<dbReference type="AlphaFoldDB" id="A0A5N5H399"/>
<evidence type="ECO:0000313" key="3">
    <source>
        <dbReference type="Proteomes" id="UP000327157"/>
    </source>
</evidence>
<keyword evidence="3" id="KW-1185">Reference proteome</keyword>
<sequence>MGNSRDVVEDYDAKPKKDKTAGRDVQKKNGKVVGLASGEARFSGLRMMSNDVVFLGFSTQRSCALVHHSFMSHITTQLKACSSLVEVTKP</sequence>
<feature type="region of interest" description="Disordered" evidence="1">
    <location>
        <begin position="1"/>
        <end position="26"/>
    </location>
</feature>
<dbReference type="Proteomes" id="UP000327157">
    <property type="component" value="Unassembled WGS sequence"/>
</dbReference>
<dbReference type="EMBL" id="SMOL01000238">
    <property type="protein sequence ID" value="KAB2621163.1"/>
    <property type="molecule type" value="Genomic_DNA"/>
</dbReference>
<accession>A0A5N5H399</accession>